<reference evidence="1" key="1">
    <citation type="submission" date="2023-03" db="EMBL/GenBank/DDBJ databases">
        <title>Chromosome-scale reference genome and RAD-based genetic map of yellow starthistle (Centaurea solstitialis) reveal putative structural variation and QTLs associated with invader traits.</title>
        <authorList>
            <person name="Reatini B."/>
            <person name="Cang F.A."/>
            <person name="Jiang Q."/>
            <person name="Mckibben M.T.W."/>
            <person name="Barker M.S."/>
            <person name="Rieseberg L.H."/>
            <person name="Dlugosch K.M."/>
        </authorList>
    </citation>
    <scope>NUCLEOTIDE SEQUENCE</scope>
    <source>
        <strain evidence="1">CAN-66</strain>
        <tissue evidence="1">Leaf</tissue>
    </source>
</reference>
<name>A0AA38WDN2_9ASTR</name>
<dbReference type="AlphaFoldDB" id="A0AA38WDN2"/>
<organism evidence="1 2">
    <name type="scientific">Centaurea solstitialis</name>
    <name type="common">yellow star-thistle</name>
    <dbReference type="NCBI Taxonomy" id="347529"/>
    <lineage>
        <taxon>Eukaryota</taxon>
        <taxon>Viridiplantae</taxon>
        <taxon>Streptophyta</taxon>
        <taxon>Embryophyta</taxon>
        <taxon>Tracheophyta</taxon>
        <taxon>Spermatophyta</taxon>
        <taxon>Magnoliopsida</taxon>
        <taxon>eudicotyledons</taxon>
        <taxon>Gunneridae</taxon>
        <taxon>Pentapetalae</taxon>
        <taxon>asterids</taxon>
        <taxon>campanulids</taxon>
        <taxon>Asterales</taxon>
        <taxon>Asteraceae</taxon>
        <taxon>Carduoideae</taxon>
        <taxon>Cardueae</taxon>
        <taxon>Centaureinae</taxon>
        <taxon>Centaurea</taxon>
    </lineage>
</organism>
<gene>
    <name evidence="1" type="ORF">OSB04_020843</name>
</gene>
<dbReference type="EMBL" id="JARYMX010000005">
    <property type="protein sequence ID" value="KAJ9548300.1"/>
    <property type="molecule type" value="Genomic_DNA"/>
</dbReference>
<accession>A0AA38WDN2</accession>
<evidence type="ECO:0000313" key="2">
    <source>
        <dbReference type="Proteomes" id="UP001172457"/>
    </source>
</evidence>
<protein>
    <submittedName>
        <fullName evidence="1">Uncharacterized protein</fullName>
    </submittedName>
</protein>
<comment type="caution">
    <text evidence="1">The sequence shown here is derived from an EMBL/GenBank/DDBJ whole genome shotgun (WGS) entry which is preliminary data.</text>
</comment>
<evidence type="ECO:0000313" key="1">
    <source>
        <dbReference type="EMBL" id="KAJ9548300.1"/>
    </source>
</evidence>
<keyword evidence="2" id="KW-1185">Reference proteome</keyword>
<proteinExistence type="predicted"/>
<sequence length="110" mass="12543">MRPFGCVDSAQEQNRAGDLDWAQSGQYRVTGADKAEPSIVKAVTGKDRALRGKEKREFYEPLHLMNNGNWLVGSRGKVYAHEVDLTMKTTKEVWRHTPTPTNDPMKIIWK</sequence>
<dbReference type="Proteomes" id="UP001172457">
    <property type="component" value="Chromosome 5"/>
</dbReference>